<keyword evidence="1" id="KW-0732">Signal</keyword>
<reference evidence="2" key="1">
    <citation type="submission" date="2021-01" db="EMBL/GenBank/DDBJ databases">
        <authorList>
            <person name="Li R."/>
            <person name="Bekaert M."/>
        </authorList>
    </citation>
    <scope>NUCLEOTIDE SEQUENCE</scope>
    <source>
        <strain evidence="2">Farmed</strain>
    </source>
</reference>
<comment type="caution">
    <text evidence="2">The sequence shown here is derived from an EMBL/GenBank/DDBJ whole genome shotgun (WGS) entry which is preliminary data.</text>
</comment>
<sequence>MVSLFLSLCLSLSLFLSLPLSLSPSLSLSLSPSLSLSLHTHTHTHIYIWGQPTHAVQQHTSDAAGKIFTDAIENSFVREDTARAYPTTLKAFNAAQGWLHERLATSRENEWKICRTSHSIGNGGGWWEIKNPTPQRSQSHAQFLADRCWGCGRLVMWRGPYVP</sequence>
<dbReference type="Proteomes" id="UP000597762">
    <property type="component" value="Unassembled WGS sequence"/>
</dbReference>
<name>A0A812AX20_ACAPH</name>
<dbReference type="EMBL" id="CAHIKZ030000231">
    <property type="protein sequence ID" value="CAE1162140.1"/>
    <property type="molecule type" value="Genomic_DNA"/>
</dbReference>
<dbReference type="PANTHER" id="PTHR44592:SF3">
    <property type="entry name" value="SECRETED PROTEIN"/>
    <property type="match status" value="1"/>
</dbReference>
<dbReference type="AlphaFoldDB" id="A0A812AX20"/>
<evidence type="ECO:0000313" key="3">
    <source>
        <dbReference type="Proteomes" id="UP000597762"/>
    </source>
</evidence>
<evidence type="ECO:0000313" key="2">
    <source>
        <dbReference type="EMBL" id="CAE1162140.1"/>
    </source>
</evidence>
<keyword evidence="3" id="KW-1185">Reference proteome</keyword>
<feature type="chain" id="PRO_5032865346" evidence="1">
    <location>
        <begin position="28"/>
        <end position="163"/>
    </location>
</feature>
<dbReference type="PANTHER" id="PTHR44592">
    <property type="entry name" value="NUDIX HYDROLASE DOMAIN-CONTAINING PROTEIN"/>
    <property type="match status" value="1"/>
</dbReference>
<gene>
    <name evidence="2" type="ORF">SPHA_7168</name>
</gene>
<proteinExistence type="predicted"/>
<organism evidence="2 3">
    <name type="scientific">Acanthosepion pharaonis</name>
    <name type="common">Pharaoh cuttlefish</name>
    <name type="synonym">Sepia pharaonis</name>
    <dbReference type="NCBI Taxonomy" id="158019"/>
    <lineage>
        <taxon>Eukaryota</taxon>
        <taxon>Metazoa</taxon>
        <taxon>Spiralia</taxon>
        <taxon>Lophotrochozoa</taxon>
        <taxon>Mollusca</taxon>
        <taxon>Cephalopoda</taxon>
        <taxon>Coleoidea</taxon>
        <taxon>Decapodiformes</taxon>
        <taxon>Sepiida</taxon>
        <taxon>Sepiina</taxon>
        <taxon>Sepiidae</taxon>
        <taxon>Acanthosepion</taxon>
    </lineage>
</organism>
<evidence type="ECO:0000256" key="1">
    <source>
        <dbReference type="SAM" id="SignalP"/>
    </source>
</evidence>
<feature type="signal peptide" evidence="1">
    <location>
        <begin position="1"/>
        <end position="27"/>
    </location>
</feature>
<accession>A0A812AX20</accession>
<protein>
    <submittedName>
        <fullName evidence="2">Uncharacterized protein</fullName>
    </submittedName>
</protein>